<reference evidence="2 3" key="1">
    <citation type="submission" date="2015-04" db="EMBL/GenBank/DDBJ databases">
        <title>Complete genome sequence of Schizopora paradoxa KUC8140, a cosmopolitan wood degrader in East Asia.</title>
        <authorList>
            <consortium name="DOE Joint Genome Institute"/>
            <person name="Min B."/>
            <person name="Park H."/>
            <person name="Jang Y."/>
            <person name="Kim J.-J."/>
            <person name="Kim K.H."/>
            <person name="Pangilinan J."/>
            <person name="Lipzen A."/>
            <person name="Riley R."/>
            <person name="Grigoriev I.V."/>
            <person name="Spatafora J.W."/>
            <person name="Choi I.-G."/>
        </authorList>
    </citation>
    <scope>NUCLEOTIDE SEQUENCE [LARGE SCALE GENOMIC DNA]</scope>
    <source>
        <strain evidence="2 3">KUC8140</strain>
    </source>
</reference>
<organism evidence="2 3">
    <name type="scientific">Schizopora paradoxa</name>
    <dbReference type="NCBI Taxonomy" id="27342"/>
    <lineage>
        <taxon>Eukaryota</taxon>
        <taxon>Fungi</taxon>
        <taxon>Dikarya</taxon>
        <taxon>Basidiomycota</taxon>
        <taxon>Agaricomycotina</taxon>
        <taxon>Agaricomycetes</taxon>
        <taxon>Hymenochaetales</taxon>
        <taxon>Schizoporaceae</taxon>
        <taxon>Schizopora</taxon>
    </lineage>
</organism>
<sequence>MWYCGKTRTRWRFLVWKALHENEERKNAASVHRNGGRADRGGTVVHVVFCALAAGQLYRTATIIRQKRLLDSLCLCIGGALASLSATRRILYYYEFSFPLWHPGFYGKASYS</sequence>
<dbReference type="EMBL" id="KQ085914">
    <property type="protein sequence ID" value="KLO16622.1"/>
    <property type="molecule type" value="Genomic_DNA"/>
</dbReference>
<keyword evidence="1" id="KW-0472">Membrane</keyword>
<dbReference type="InParanoid" id="A0A0H2RYC0"/>
<feature type="transmembrane region" description="Helical" evidence="1">
    <location>
        <begin position="69"/>
        <end position="91"/>
    </location>
</feature>
<name>A0A0H2RYC0_9AGAM</name>
<evidence type="ECO:0000313" key="3">
    <source>
        <dbReference type="Proteomes" id="UP000053477"/>
    </source>
</evidence>
<keyword evidence="1" id="KW-1133">Transmembrane helix</keyword>
<keyword evidence="1" id="KW-0812">Transmembrane</keyword>
<dbReference type="Proteomes" id="UP000053477">
    <property type="component" value="Unassembled WGS sequence"/>
</dbReference>
<proteinExistence type="predicted"/>
<accession>A0A0H2RYC0</accession>
<keyword evidence="3" id="KW-1185">Reference proteome</keyword>
<evidence type="ECO:0000256" key="1">
    <source>
        <dbReference type="SAM" id="Phobius"/>
    </source>
</evidence>
<dbReference type="AlphaFoldDB" id="A0A0H2RYC0"/>
<protein>
    <submittedName>
        <fullName evidence="2">Uncharacterized protein</fullName>
    </submittedName>
</protein>
<gene>
    <name evidence="2" type="ORF">SCHPADRAFT_208008</name>
</gene>
<evidence type="ECO:0000313" key="2">
    <source>
        <dbReference type="EMBL" id="KLO16622.1"/>
    </source>
</evidence>